<protein>
    <recommendedName>
        <fullName evidence="4">RRM domain-containing protein</fullName>
    </recommendedName>
</protein>
<dbReference type="Proteomes" id="UP000054776">
    <property type="component" value="Unassembled WGS sequence"/>
</dbReference>
<evidence type="ECO:0008006" key="4">
    <source>
        <dbReference type="Google" id="ProtNLM"/>
    </source>
</evidence>
<accession>A0A0V1AYE4</accession>
<proteinExistence type="predicted"/>
<dbReference type="Gene3D" id="3.30.70.330">
    <property type="match status" value="1"/>
</dbReference>
<gene>
    <name evidence="2" type="ORF">T01_9343</name>
</gene>
<dbReference type="InterPro" id="IPR035979">
    <property type="entry name" value="RBD_domain_sf"/>
</dbReference>
<name>A0A0V1AYE4_TRISP</name>
<evidence type="ECO:0000256" key="1">
    <source>
        <dbReference type="SAM" id="MobiDB-lite"/>
    </source>
</evidence>
<dbReference type="EMBL" id="JYDH01000161">
    <property type="protein sequence ID" value="KRY29782.1"/>
    <property type="molecule type" value="Genomic_DNA"/>
</dbReference>
<comment type="caution">
    <text evidence="2">The sequence shown here is derived from an EMBL/GenBank/DDBJ whole genome shotgun (WGS) entry which is preliminary data.</text>
</comment>
<reference evidence="2 3" key="1">
    <citation type="submission" date="2015-01" db="EMBL/GenBank/DDBJ databases">
        <title>Evolution of Trichinella species and genotypes.</title>
        <authorList>
            <person name="Korhonen P.K."/>
            <person name="Edoardo P."/>
            <person name="Giuseppe L.R."/>
            <person name="Gasser R.B."/>
        </authorList>
    </citation>
    <scope>NUCLEOTIDE SEQUENCE [LARGE SCALE GENOMIC DNA]</scope>
    <source>
        <strain evidence="2">ISS3</strain>
    </source>
</reference>
<sequence>MNNVNCRRNTQRLENENHNLYITGFKALPSLGFVKNFLLPYGNVLSCRILVKQSRNFGALAEMESVDQCYAAVQNLHGKTFPRCGIHYPISVQFARYPGPFQTTDVSRNLQFNREVPTVTNTEQILALAHEEEVPALTYENETPKKSEVSPEIVGSILALEAMKRMDAVENMQVQLENHILNYEMKLKEASNNRDKNTLEHAKSDAEKNDHSHRPENNNTRETSKENLNYMDIDDIFGSSEANNRLLPPPLKPEPLH</sequence>
<dbReference type="InterPro" id="IPR012677">
    <property type="entry name" value="Nucleotide-bd_a/b_plait_sf"/>
</dbReference>
<organism evidence="2 3">
    <name type="scientific">Trichinella spiralis</name>
    <name type="common">Trichina worm</name>
    <dbReference type="NCBI Taxonomy" id="6334"/>
    <lineage>
        <taxon>Eukaryota</taxon>
        <taxon>Metazoa</taxon>
        <taxon>Ecdysozoa</taxon>
        <taxon>Nematoda</taxon>
        <taxon>Enoplea</taxon>
        <taxon>Dorylaimia</taxon>
        <taxon>Trichinellida</taxon>
        <taxon>Trichinellidae</taxon>
        <taxon>Trichinella</taxon>
    </lineage>
</organism>
<feature type="compositionally biased region" description="Basic and acidic residues" evidence="1">
    <location>
        <begin position="191"/>
        <end position="216"/>
    </location>
</feature>
<dbReference type="AlphaFoldDB" id="A0A0V1AYE4"/>
<keyword evidence="3" id="KW-1185">Reference proteome</keyword>
<dbReference type="GO" id="GO:0003676">
    <property type="term" value="F:nucleic acid binding"/>
    <property type="evidence" value="ECO:0007669"/>
    <property type="project" value="InterPro"/>
</dbReference>
<evidence type="ECO:0000313" key="3">
    <source>
        <dbReference type="Proteomes" id="UP000054776"/>
    </source>
</evidence>
<feature type="region of interest" description="Disordered" evidence="1">
    <location>
        <begin position="191"/>
        <end position="228"/>
    </location>
</feature>
<dbReference type="InParanoid" id="A0A0V1AYE4"/>
<evidence type="ECO:0000313" key="2">
    <source>
        <dbReference type="EMBL" id="KRY29782.1"/>
    </source>
</evidence>
<dbReference type="SUPFAM" id="SSF54928">
    <property type="entry name" value="RNA-binding domain, RBD"/>
    <property type="match status" value="1"/>
</dbReference>
<dbReference type="OrthoDB" id="5918664at2759"/>